<keyword evidence="3 10" id="KW-0716">Sensory transduction</keyword>
<dbReference type="GO" id="GO:0005886">
    <property type="term" value="C:plasma membrane"/>
    <property type="evidence" value="ECO:0007669"/>
    <property type="project" value="UniProtKB-SubCell"/>
</dbReference>
<dbReference type="PANTHER" id="PTHR21137">
    <property type="entry name" value="ODORANT RECEPTOR"/>
    <property type="match status" value="1"/>
</dbReference>
<sequence>MRKRVGPEEAILFTKLSVALTCSWPVSISSAKHRLRLFNALWCAAFLSSTALLFPLVAAVYEYRKDPIILGKTVSLASAVAQVSIKMLICRSQQKQFQILLHDMEKFCKNATTEERIVLQRYVDKYKYPHCVYVLWCFLTAAFVISGPLYLPQTFPTHAIYPFPVEQQPLKGFVFLHQSLVGFQVSSGMAIDIQVALLLRYAAARFEILGIQLREAKTDEEVNACVERHDEILSYMRRIHRSISFLVLSTVATTSVAVIFGSLNLIANQPLLLKALYAIVVFSASLELFMYAWPTDQLMGMSNKIADDAYDMSWHENDVKIQMKILNIIQRAQKMESVHISGILPTLSLTYYAQYLYKSVSYFTALRIMVESAPD</sequence>
<keyword evidence="7 10" id="KW-0472">Membrane</keyword>
<accession>A0AAJ7WB85</accession>
<evidence type="ECO:0000313" key="11">
    <source>
        <dbReference type="Proteomes" id="UP000694925"/>
    </source>
</evidence>
<dbReference type="AlphaFoldDB" id="A0AAJ7WB85"/>
<comment type="subcellular location">
    <subcellularLocation>
        <location evidence="1 10">Cell membrane</location>
        <topology evidence="1 10">Multi-pass membrane protein</topology>
    </subcellularLocation>
</comment>
<reference evidence="12" key="1">
    <citation type="submission" date="2025-08" db="UniProtKB">
        <authorList>
            <consortium name="RefSeq"/>
        </authorList>
    </citation>
    <scope>IDENTIFICATION</scope>
    <source>
        <tissue evidence="12">Whole body</tissue>
    </source>
</reference>
<dbReference type="KEGG" id="ccal:113464436"/>
<dbReference type="GO" id="GO:0007165">
    <property type="term" value="P:signal transduction"/>
    <property type="evidence" value="ECO:0007669"/>
    <property type="project" value="UniProtKB-KW"/>
</dbReference>
<keyword evidence="11" id="KW-1185">Reference proteome</keyword>
<protein>
    <recommendedName>
        <fullName evidence="10">Odorant receptor</fullName>
    </recommendedName>
</protein>
<proteinExistence type="inferred from homology"/>
<feature type="transmembrane region" description="Helical" evidence="10">
    <location>
        <begin position="131"/>
        <end position="151"/>
    </location>
</feature>
<evidence type="ECO:0000256" key="4">
    <source>
        <dbReference type="ARBA" id="ARBA00022692"/>
    </source>
</evidence>
<keyword evidence="6 10" id="KW-1133">Transmembrane helix</keyword>
<evidence type="ECO:0000256" key="3">
    <source>
        <dbReference type="ARBA" id="ARBA00022606"/>
    </source>
</evidence>
<evidence type="ECO:0000256" key="2">
    <source>
        <dbReference type="ARBA" id="ARBA00022475"/>
    </source>
</evidence>
<comment type="similarity">
    <text evidence="10">Belongs to the insect chemoreceptor superfamily. Heteromeric odorant receptor channel (TC 1.A.69) family.</text>
</comment>
<dbReference type="Pfam" id="PF02949">
    <property type="entry name" value="7tm_6"/>
    <property type="match status" value="1"/>
</dbReference>
<feature type="transmembrane region" description="Helical" evidence="10">
    <location>
        <begin position="275"/>
        <end position="294"/>
    </location>
</feature>
<keyword evidence="4 10" id="KW-0812">Transmembrane</keyword>
<name>A0AAJ7WB85_9HYME</name>
<keyword evidence="8 10" id="KW-0675">Receptor</keyword>
<dbReference type="GO" id="GO:0005549">
    <property type="term" value="F:odorant binding"/>
    <property type="evidence" value="ECO:0007669"/>
    <property type="project" value="InterPro"/>
</dbReference>
<keyword evidence="5 10" id="KW-0552">Olfaction</keyword>
<dbReference type="Proteomes" id="UP000694925">
    <property type="component" value="Unplaced"/>
</dbReference>
<evidence type="ECO:0000256" key="5">
    <source>
        <dbReference type="ARBA" id="ARBA00022725"/>
    </source>
</evidence>
<comment type="caution">
    <text evidence="10">Lacks conserved residue(s) required for the propagation of feature annotation.</text>
</comment>
<evidence type="ECO:0000256" key="10">
    <source>
        <dbReference type="RuleBase" id="RU351113"/>
    </source>
</evidence>
<dbReference type="PANTHER" id="PTHR21137:SF35">
    <property type="entry name" value="ODORANT RECEPTOR 19A-RELATED"/>
    <property type="match status" value="1"/>
</dbReference>
<feature type="transmembrane region" description="Helical" evidence="10">
    <location>
        <begin position="243"/>
        <end position="263"/>
    </location>
</feature>
<evidence type="ECO:0000256" key="7">
    <source>
        <dbReference type="ARBA" id="ARBA00023136"/>
    </source>
</evidence>
<gene>
    <name evidence="12" type="primary">LOC113464436</name>
</gene>
<dbReference type="GeneID" id="113464436"/>
<organism evidence="11 12">
    <name type="scientific">Ceratina calcarata</name>
    <dbReference type="NCBI Taxonomy" id="156304"/>
    <lineage>
        <taxon>Eukaryota</taxon>
        <taxon>Metazoa</taxon>
        <taxon>Ecdysozoa</taxon>
        <taxon>Arthropoda</taxon>
        <taxon>Hexapoda</taxon>
        <taxon>Insecta</taxon>
        <taxon>Pterygota</taxon>
        <taxon>Neoptera</taxon>
        <taxon>Endopterygota</taxon>
        <taxon>Hymenoptera</taxon>
        <taxon>Apocrita</taxon>
        <taxon>Aculeata</taxon>
        <taxon>Apoidea</taxon>
        <taxon>Anthophila</taxon>
        <taxon>Apidae</taxon>
        <taxon>Ceratina</taxon>
        <taxon>Zadontomerus</taxon>
    </lineage>
</organism>
<dbReference type="RefSeq" id="XP_026669998.1">
    <property type="nucleotide sequence ID" value="XM_026814197.1"/>
</dbReference>
<evidence type="ECO:0000256" key="1">
    <source>
        <dbReference type="ARBA" id="ARBA00004651"/>
    </source>
</evidence>
<evidence type="ECO:0000256" key="8">
    <source>
        <dbReference type="ARBA" id="ARBA00023170"/>
    </source>
</evidence>
<keyword evidence="2" id="KW-1003">Cell membrane</keyword>
<keyword evidence="9 10" id="KW-0807">Transducer</keyword>
<dbReference type="InterPro" id="IPR004117">
    <property type="entry name" value="7tm6_olfct_rcpt"/>
</dbReference>
<feature type="transmembrane region" description="Helical" evidence="10">
    <location>
        <begin position="37"/>
        <end position="61"/>
    </location>
</feature>
<evidence type="ECO:0000256" key="6">
    <source>
        <dbReference type="ARBA" id="ARBA00022989"/>
    </source>
</evidence>
<dbReference type="GO" id="GO:0004984">
    <property type="term" value="F:olfactory receptor activity"/>
    <property type="evidence" value="ECO:0007669"/>
    <property type="project" value="InterPro"/>
</dbReference>
<evidence type="ECO:0000256" key="9">
    <source>
        <dbReference type="ARBA" id="ARBA00023224"/>
    </source>
</evidence>
<evidence type="ECO:0000313" key="12">
    <source>
        <dbReference type="RefSeq" id="XP_026669998.1"/>
    </source>
</evidence>